<dbReference type="RefSeq" id="WP_283343027.1">
    <property type="nucleotide sequence ID" value="NZ_JASHIF010000002.1"/>
</dbReference>
<keyword evidence="2" id="KW-1185">Reference proteome</keyword>
<proteinExistence type="predicted"/>
<protein>
    <submittedName>
        <fullName evidence="1">Uncharacterized protein</fullName>
    </submittedName>
</protein>
<organism evidence="1 2">
    <name type="scientific">Flectobacillus roseus</name>
    <dbReference type="NCBI Taxonomy" id="502259"/>
    <lineage>
        <taxon>Bacteria</taxon>
        <taxon>Pseudomonadati</taxon>
        <taxon>Bacteroidota</taxon>
        <taxon>Cytophagia</taxon>
        <taxon>Cytophagales</taxon>
        <taxon>Flectobacillaceae</taxon>
        <taxon>Flectobacillus</taxon>
    </lineage>
</organism>
<name>A0ABT6Y2D3_9BACT</name>
<sequence>MNIEKNVCEKLYSEVKTKLQQELTKRGKTFRGSETHIWKMTEPKLEKTYFQLVLEENTGLSFSATFNNMYLWRKMNEVQTKKVVNFQEDYLVMFVKFLGYETPQAYLDQFSMNLLDFFGIKKESKIWMIQAIFDAKDQQNPSGLFEGKSPRSDEQTVDSRDTECLLEIIDLFHESNYILPKRHYDQDLVKLDHGQYFLKEADAPWDKVDCVFAIGFYSNYFVKWALQQELGAYIEFDENNTRFRVRYYNQILEQSLWSDYYESNAGFDVGFLAKVPMQLPNNRVITAYFISGIENKSTRSMTSYLCQNWKAIAGKYDVEQNLSIDNSPFVMVFKVNKSNLRELYCQQVVRVE</sequence>
<dbReference type="EMBL" id="JASHIF010000002">
    <property type="protein sequence ID" value="MDI9857706.1"/>
    <property type="molecule type" value="Genomic_DNA"/>
</dbReference>
<evidence type="ECO:0000313" key="2">
    <source>
        <dbReference type="Proteomes" id="UP001236507"/>
    </source>
</evidence>
<dbReference type="Proteomes" id="UP001236507">
    <property type="component" value="Unassembled WGS sequence"/>
</dbReference>
<reference evidence="1 2" key="1">
    <citation type="submission" date="2023-05" db="EMBL/GenBank/DDBJ databases">
        <title>Novel species of genus Flectobacillus isolated from stream in China.</title>
        <authorList>
            <person name="Lu H."/>
        </authorList>
    </citation>
    <scope>NUCLEOTIDE SEQUENCE [LARGE SCALE GENOMIC DNA]</scope>
    <source>
        <strain evidence="1 2">KCTC 42575</strain>
    </source>
</reference>
<gene>
    <name evidence="1" type="ORF">QM524_00670</name>
</gene>
<accession>A0ABT6Y2D3</accession>
<comment type="caution">
    <text evidence="1">The sequence shown here is derived from an EMBL/GenBank/DDBJ whole genome shotgun (WGS) entry which is preliminary data.</text>
</comment>
<evidence type="ECO:0000313" key="1">
    <source>
        <dbReference type="EMBL" id="MDI9857706.1"/>
    </source>
</evidence>